<evidence type="ECO:0000256" key="1">
    <source>
        <dbReference type="SAM" id="SignalP"/>
    </source>
</evidence>
<sequence>MGKLTVAFALLVITGPALAEAFPQMYKDAIREYHTKMILGSGQDLTVLQPDVALYREIFKKKNSTTKRQLIEGDQIPWAQLFKHQDLTLGEIVRLSAAASGYDPHFDPQVNQNQVIKINTHPNSLRDIAEYLTRVSGARVTVYPESRVITATLKGAIDG</sequence>
<reference evidence="2 3" key="1">
    <citation type="submission" date="2020-02" db="EMBL/GenBank/DDBJ databases">
        <title>Integrative conjugative elements (ICEs) and plasmids drive adaptation of Pseudomonas nitroreducens strain HBP1 to wastewater environment.</title>
        <authorList>
            <person name="Sentchilo V."/>
            <person name="Carraro N."/>
            <person name="Bertelli C."/>
            <person name="van der Meer J.R."/>
        </authorList>
    </citation>
    <scope>NUCLEOTIDE SEQUENCE [LARGE SCALE GENOMIC DNA]</scope>
    <source>
        <strain evidence="2 3">HBP1</strain>
        <plasmid evidence="3">ppnihbp1_1</plasmid>
    </source>
</reference>
<proteinExistence type="predicted"/>
<evidence type="ECO:0000313" key="3">
    <source>
        <dbReference type="Proteomes" id="UP000501063"/>
    </source>
</evidence>
<organism evidence="2 3">
    <name type="scientific">Pseudomonas nitroreducens</name>
    <dbReference type="NCBI Taxonomy" id="46680"/>
    <lineage>
        <taxon>Bacteria</taxon>
        <taxon>Pseudomonadati</taxon>
        <taxon>Pseudomonadota</taxon>
        <taxon>Gammaproteobacteria</taxon>
        <taxon>Pseudomonadales</taxon>
        <taxon>Pseudomonadaceae</taxon>
        <taxon>Pseudomonas</taxon>
    </lineage>
</organism>
<protein>
    <submittedName>
        <fullName evidence="2">Uncharacterized protein</fullName>
    </submittedName>
</protein>
<dbReference type="RefSeq" id="WP_024764901.1">
    <property type="nucleotide sequence ID" value="NZ_CP049142.1"/>
</dbReference>
<dbReference type="EMBL" id="CP049142">
    <property type="protein sequence ID" value="QIE91540.1"/>
    <property type="molecule type" value="Genomic_DNA"/>
</dbReference>
<dbReference type="Proteomes" id="UP000501063">
    <property type="component" value="Plasmid pPniHBP1_1"/>
</dbReference>
<evidence type="ECO:0000313" key="2">
    <source>
        <dbReference type="EMBL" id="QIE91540.1"/>
    </source>
</evidence>
<name>A0A6G6J8Z2_PSENT</name>
<feature type="signal peptide" evidence="1">
    <location>
        <begin position="1"/>
        <end position="19"/>
    </location>
</feature>
<feature type="chain" id="PRO_5026261587" evidence="1">
    <location>
        <begin position="20"/>
        <end position="159"/>
    </location>
</feature>
<geneLocation type="plasmid" evidence="3">
    <name>ppnihbp1_1</name>
</geneLocation>
<dbReference type="KEGG" id="pnt:G5B91_34995"/>
<keyword evidence="1" id="KW-0732">Signal</keyword>
<dbReference type="AlphaFoldDB" id="A0A6G6J8Z2"/>
<accession>A0A6G6J8Z2</accession>
<keyword evidence="2" id="KW-0614">Plasmid</keyword>
<gene>
    <name evidence="2" type="ORF">G5B91_34995</name>
</gene>